<dbReference type="SMART" id="SM00297">
    <property type="entry name" value="BROMO"/>
    <property type="match status" value="1"/>
</dbReference>
<reference evidence="9" key="2">
    <citation type="submission" date="2023-05" db="EMBL/GenBank/DDBJ databases">
        <authorList>
            <person name="Schelkunov M.I."/>
        </authorList>
    </citation>
    <scope>NUCLEOTIDE SEQUENCE</scope>
    <source>
        <strain evidence="9">Hsosn_3</strain>
        <tissue evidence="9">Leaf</tissue>
    </source>
</reference>
<evidence type="ECO:0000256" key="1">
    <source>
        <dbReference type="ARBA" id="ARBA00023015"/>
    </source>
</evidence>
<keyword evidence="5" id="KW-0175">Coiled coil</keyword>
<dbReference type="Pfam" id="PF17035">
    <property type="entry name" value="BET"/>
    <property type="match status" value="1"/>
</dbReference>
<dbReference type="Pfam" id="PF00439">
    <property type="entry name" value="Bromodomain"/>
    <property type="match status" value="1"/>
</dbReference>
<evidence type="ECO:0000313" key="10">
    <source>
        <dbReference type="Proteomes" id="UP001237642"/>
    </source>
</evidence>
<evidence type="ECO:0000256" key="2">
    <source>
        <dbReference type="ARBA" id="ARBA00023117"/>
    </source>
</evidence>
<dbReference type="Proteomes" id="UP001237642">
    <property type="component" value="Unassembled WGS sequence"/>
</dbReference>
<dbReference type="SUPFAM" id="SSF47370">
    <property type="entry name" value="Bromodomain"/>
    <property type="match status" value="1"/>
</dbReference>
<keyword evidence="3" id="KW-0804">Transcription</keyword>
<gene>
    <name evidence="9" type="ORF">POM88_018859</name>
</gene>
<name>A0AAD8IS70_9APIA</name>
<dbReference type="PROSITE" id="PS50014">
    <property type="entry name" value="BROMODOMAIN_2"/>
    <property type="match status" value="1"/>
</dbReference>
<dbReference type="PANTHER" id="PTHR45926">
    <property type="entry name" value="OSJNBA0053K19.4 PROTEIN"/>
    <property type="match status" value="1"/>
</dbReference>
<protein>
    <submittedName>
        <fullName evidence="9">Transcription factor GTE1</fullName>
    </submittedName>
</protein>
<dbReference type="AlphaFoldDB" id="A0AAD8IS70"/>
<dbReference type="InterPro" id="IPR001487">
    <property type="entry name" value="Bromodomain"/>
</dbReference>
<dbReference type="InterPro" id="IPR036427">
    <property type="entry name" value="Bromodomain-like_sf"/>
</dbReference>
<sequence>MRKPFSLTFHQTDMGIVDASNSNVKAEPVYQDLNGDEVVGFGQRVDSMFTKVDKLEQTLNKVEQFYSTSSKKQLTTSKGSSILASYRKRQQNASHRESVAAKRMQELMRQFGNILRQITQHKWAGPFMQPVDVVGLDLHDYYEVIEKPMDFSTIKNKMESKDGNGYKSVREIYADVRLIFKNAMKYNDERDDVHVMAKTLLGKVDEKWLQLLPKVDEEEKIQKEEEADAQMDMQLAQNATHAKIVKDLSIEIEEVDRNLEELRNRVLQKCRRMSTEEKKKLSAALTSLSPEDLDKALLIVSHDYPSFHATSQEVDLDIDSLSESTLWKLKFFVKGALQFQGRSSASMGGNNQQNNNKRKIYDALAMSSQKRSKK</sequence>
<dbReference type="InterPro" id="IPR027353">
    <property type="entry name" value="NET_dom"/>
</dbReference>
<feature type="domain" description="Bromo" evidence="7">
    <location>
        <begin position="119"/>
        <end position="194"/>
    </location>
</feature>
<evidence type="ECO:0000259" key="7">
    <source>
        <dbReference type="PROSITE" id="PS50014"/>
    </source>
</evidence>
<keyword evidence="1" id="KW-0805">Transcription regulation</keyword>
<accession>A0AAD8IS70</accession>
<evidence type="ECO:0000256" key="3">
    <source>
        <dbReference type="ARBA" id="ARBA00023163"/>
    </source>
</evidence>
<keyword evidence="10" id="KW-1185">Reference proteome</keyword>
<evidence type="ECO:0000256" key="5">
    <source>
        <dbReference type="SAM" id="Coils"/>
    </source>
</evidence>
<evidence type="ECO:0000256" key="4">
    <source>
        <dbReference type="PROSITE-ProRule" id="PRU00035"/>
    </source>
</evidence>
<feature type="domain" description="NET" evidence="8">
    <location>
        <begin position="263"/>
        <end position="344"/>
    </location>
</feature>
<reference evidence="9" key="1">
    <citation type="submission" date="2023-02" db="EMBL/GenBank/DDBJ databases">
        <title>Genome of toxic invasive species Heracleum sosnowskyi carries increased number of genes despite the absence of recent whole-genome duplications.</title>
        <authorList>
            <person name="Schelkunov M."/>
            <person name="Shtratnikova V."/>
            <person name="Makarenko M."/>
            <person name="Klepikova A."/>
            <person name="Omelchenko D."/>
            <person name="Novikova G."/>
            <person name="Obukhova E."/>
            <person name="Bogdanov V."/>
            <person name="Penin A."/>
            <person name="Logacheva M."/>
        </authorList>
    </citation>
    <scope>NUCLEOTIDE SEQUENCE</scope>
    <source>
        <strain evidence="9">Hsosn_3</strain>
        <tissue evidence="9">Leaf</tissue>
    </source>
</reference>
<dbReference type="Gene3D" id="1.20.920.10">
    <property type="entry name" value="Bromodomain-like"/>
    <property type="match status" value="1"/>
</dbReference>
<evidence type="ECO:0000256" key="6">
    <source>
        <dbReference type="SAM" id="MobiDB-lite"/>
    </source>
</evidence>
<feature type="coiled-coil region" evidence="5">
    <location>
        <begin position="245"/>
        <end position="279"/>
    </location>
</feature>
<keyword evidence="2 4" id="KW-0103">Bromodomain</keyword>
<dbReference type="PROSITE" id="PS51525">
    <property type="entry name" value="NET"/>
    <property type="match status" value="1"/>
</dbReference>
<organism evidence="9 10">
    <name type="scientific">Heracleum sosnowskyi</name>
    <dbReference type="NCBI Taxonomy" id="360622"/>
    <lineage>
        <taxon>Eukaryota</taxon>
        <taxon>Viridiplantae</taxon>
        <taxon>Streptophyta</taxon>
        <taxon>Embryophyta</taxon>
        <taxon>Tracheophyta</taxon>
        <taxon>Spermatophyta</taxon>
        <taxon>Magnoliopsida</taxon>
        <taxon>eudicotyledons</taxon>
        <taxon>Gunneridae</taxon>
        <taxon>Pentapetalae</taxon>
        <taxon>asterids</taxon>
        <taxon>campanulids</taxon>
        <taxon>Apiales</taxon>
        <taxon>Apiaceae</taxon>
        <taxon>Apioideae</taxon>
        <taxon>apioid superclade</taxon>
        <taxon>Tordylieae</taxon>
        <taxon>Tordyliinae</taxon>
        <taxon>Heracleum</taxon>
    </lineage>
</organism>
<feature type="region of interest" description="Disordered" evidence="6">
    <location>
        <begin position="343"/>
        <end position="374"/>
    </location>
</feature>
<dbReference type="PRINTS" id="PR00503">
    <property type="entry name" value="BROMODOMAIN"/>
</dbReference>
<dbReference type="EMBL" id="JAUIZM010000004">
    <property type="protein sequence ID" value="KAK1390681.1"/>
    <property type="molecule type" value="Genomic_DNA"/>
</dbReference>
<comment type="caution">
    <text evidence="9">The sequence shown here is derived from an EMBL/GenBank/DDBJ whole genome shotgun (WGS) entry which is preliminary data.</text>
</comment>
<evidence type="ECO:0000259" key="8">
    <source>
        <dbReference type="PROSITE" id="PS51525"/>
    </source>
</evidence>
<dbReference type="Gene3D" id="1.20.1270.220">
    <property type="match status" value="1"/>
</dbReference>
<proteinExistence type="predicted"/>
<evidence type="ECO:0000313" key="9">
    <source>
        <dbReference type="EMBL" id="KAK1390681.1"/>
    </source>
</evidence>
<dbReference type="InterPro" id="IPR038336">
    <property type="entry name" value="NET_sf"/>
</dbReference>